<evidence type="ECO:0000313" key="3">
    <source>
        <dbReference type="Proteomes" id="UP001208938"/>
    </source>
</evidence>
<feature type="transmembrane region" description="Helical" evidence="1">
    <location>
        <begin position="7"/>
        <end position="28"/>
    </location>
</feature>
<evidence type="ECO:0000256" key="1">
    <source>
        <dbReference type="SAM" id="Phobius"/>
    </source>
</evidence>
<keyword evidence="3" id="KW-1185">Reference proteome</keyword>
<comment type="caution">
    <text evidence="2">The sequence shown here is derived from an EMBL/GenBank/DDBJ whole genome shotgun (WGS) entry which is preliminary data.</text>
</comment>
<evidence type="ECO:0000313" key="2">
    <source>
        <dbReference type="EMBL" id="MCW1933418.1"/>
    </source>
</evidence>
<dbReference type="RefSeq" id="WP_264506333.1">
    <property type="nucleotide sequence ID" value="NZ_JAPDFL010000001.1"/>
</dbReference>
<gene>
    <name evidence="2" type="ORF">OKW52_14405</name>
</gene>
<sequence length="98" mass="10358">MRPRIELSNWASAMIIAAAAVVLGVISYRRGPEPDAGTAITAMAFIFHAVILGALVMMALRFSSLVEGRGARKIVTFLALALGILSCLGLLARDFGII</sequence>
<protein>
    <submittedName>
        <fullName evidence="2">Uncharacterized protein</fullName>
    </submittedName>
</protein>
<accession>A0ABT3H149</accession>
<reference evidence="2 3" key="1">
    <citation type="submission" date="2022-10" db="EMBL/GenBank/DDBJ databases">
        <title>Pararhodobacter sp. nov., isolated from marine algae.</title>
        <authorList>
            <person name="Choi B.J."/>
            <person name="Kim J.M."/>
            <person name="Lee J.K."/>
            <person name="Choi D.G."/>
            <person name="Jeon C.O."/>
        </authorList>
    </citation>
    <scope>NUCLEOTIDE SEQUENCE [LARGE SCALE GENOMIC DNA]</scope>
    <source>
        <strain evidence="2 3">ZQ420</strain>
    </source>
</reference>
<proteinExistence type="predicted"/>
<feature type="transmembrane region" description="Helical" evidence="1">
    <location>
        <begin position="40"/>
        <end position="62"/>
    </location>
</feature>
<organism evidence="2 3">
    <name type="scientific">Pararhodobacter zhoushanensis</name>
    <dbReference type="NCBI Taxonomy" id="2479545"/>
    <lineage>
        <taxon>Bacteria</taxon>
        <taxon>Pseudomonadati</taxon>
        <taxon>Pseudomonadota</taxon>
        <taxon>Alphaproteobacteria</taxon>
        <taxon>Rhodobacterales</taxon>
        <taxon>Paracoccaceae</taxon>
        <taxon>Pararhodobacter</taxon>
    </lineage>
</organism>
<keyword evidence="1" id="KW-1133">Transmembrane helix</keyword>
<keyword evidence="1" id="KW-0812">Transmembrane</keyword>
<dbReference type="Proteomes" id="UP001208938">
    <property type="component" value="Unassembled WGS sequence"/>
</dbReference>
<name>A0ABT3H149_9RHOB</name>
<feature type="transmembrane region" description="Helical" evidence="1">
    <location>
        <begin position="74"/>
        <end position="92"/>
    </location>
</feature>
<dbReference type="EMBL" id="JAPDFL010000001">
    <property type="protein sequence ID" value="MCW1933418.1"/>
    <property type="molecule type" value="Genomic_DNA"/>
</dbReference>
<keyword evidence="1" id="KW-0472">Membrane</keyword>